<evidence type="ECO:0000259" key="4">
    <source>
        <dbReference type="Pfam" id="PF23572"/>
    </source>
</evidence>
<dbReference type="Pfam" id="PF03321">
    <property type="entry name" value="GH3"/>
    <property type="match status" value="1"/>
</dbReference>
<keyword evidence="6" id="KW-1185">Reference proteome</keyword>
<organism evidence="5 6">
    <name type="scientific">Cuscuta europaea</name>
    <name type="common">European dodder</name>
    <dbReference type="NCBI Taxonomy" id="41803"/>
    <lineage>
        <taxon>Eukaryota</taxon>
        <taxon>Viridiplantae</taxon>
        <taxon>Streptophyta</taxon>
        <taxon>Embryophyta</taxon>
        <taxon>Tracheophyta</taxon>
        <taxon>Spermatophyta</taxon>
        <taxon>Magnoliopsida</taxon>
        <taxon>eudicotyledons</taxon>
        <taxon>Gunneridae</taxon>
        <taxon>Pentapetalae</taxon>
        <taxon>asterids</taxon>
        <taxon>lamiids</taxon>
        <taxon>Solanales</taxon>
        <taxon>Convolvulaceae</taxon>
        <taxon>Cuscuteae</taxon>
        <taxon>Cuscuta</taxon>
        <taxon>Cuscuta subgen. Cuscuta</taxon>
    </lineage>
</organism>
<sequence>MLGKKENGFSTLNQEEIIEEFESLTKDAGKVQEEILKRILRENKEIEYLRRKCGLNGRTDLESFKACVPLVIHKDLEPYIQRIADDASSHILTAKPVTALSLSSGTTQGKQKFVPFTDDMFHCALFIFKASFAYRNREFPIGNGKVLQFLYSSKQLKSTKSGLPAAPISAHVVNNLQYSQMLQGMKAPSCSPSEVIYSPDFHQSLYCHLLCGLISRDQIHFITSVFAHGIVLAFRTLEQVWEELCTDIREGVLSSRVTIPSVRDAMSSKILVAPDPELAGTIYEKCKALMENGWYGLIPELFPNAKYISSIFTGTMQPYVKKLRHYGGEMLPLMSSDYGASEGWVGFNVNPKDPPEVATFAVAPNVGYFEFIPLKDGLEFEPVGLTQVKVGEDYEIVLTNGTGMYRYRLGDIVKVKGFHNCTPLLQFVGRKSLILSIDIDKNTEEDLILSVETAAKILSSNPSSKIELLDFTSHVNTSSYPGHYIIIWELSGEAIDHQVLQECCNCLDLSFADAGYNVSRRVKTIGPLELQVVRKGTFNKVLNHFVGMGATPNQFKAPKYIPETNEAVIGILRDNVAMTFFSTAYP</sequence>
<evidence type="ECO:0000313" key="6">
    <source>
        <dbReference type="Proteomes" id="UP001152484"/>
    </source>
</evidence>
<dbReference type="PANTHER" id="PTHR31901">
    <property type="entry name" value="GH3 DOMAIN-CONTAINING PROTEIN"/>
    <property type="match status" value="1"/>
</dbReference>
<dbReference type="InterPro" id="IPR055377">
    <property type="entry name" value="GH3_M"/>
</dbReference>
<protein>
    <submittedName>
        <fullName evidence="5">Uncharacterized protein</fullName>
    </submittedName>
</protein>
<dbReference type="InterPro" id="IPR004993">
    <property type="entry name" value="GH3"/>
</dbReference>
<dbReference type="Pfam" id="PF23571">
    <property type="entry name" value="GH3_M"/>
    <property type="match status" value="1"/>
</dbReference>
<dbReference type="GO" id="GO:0005737">
    <property type="term" value="C:cytoplasm"/>
    <property type="evidence" value="ECO:0007669"/>
    <property type="project" value="TreeGrafter"/>
</dbReference>
<comment type="similarity">
    <text evidence="1">Belongs to the IAA-amido conjugating enzyme family.</text>
</comment>
<evidence type="ECO:0000256" key="2">
    <source>
        <dbReference type="ARBA" id="ARBA00022598"/>
    </source>
</evidence>
<dbReference type="GO" id="GO:0016881">
    <property type="term" value="F:acid-amino acid ligase activity"/>
    <property type="evidence" value="ECO:0007669"/>
    <property type="project" value="TreeGrafter"/>
</dbReference>
<dbReference type="PANTHER" id="PTHR31901:SF5">
    <property type="entry name" value="JASMONOYL--L-AMINO ACID SYNTHETASE JAR1"/>
    <property type="match status" value="1"/>
</dbReference>
<keyword evidence="2" id="KW-0436">Ligase</keyword>
<dbReference type="InterPro" id="IPR055378">
    <property type="entry name" value="GH3_C"/>
</dbReference>
<dbReference type="Proteomes" id="UP001152484">
    <property type="component" value="Unassembled WGS sequence"/>
</dbReference>
<feature type="domain" description="GH3 middle" evidence="3">
    <location>
        <begin position="361"/>
        <end position="430"/>
    </location>
</feature>
<dbReference type="OrthoDB" id="10004661at2759"/>
<feature type="domain" description="GH3 C-terminal" evidence="4">
    <location>
        <begin position="446"/>
        <end position="562"/>
    </location>
</feature>
<evidence type="ECO:0000259" key="3">
    <source>
        <dbReference type="Pfam" id="PF23571"/>
    </source>
</evidence>
<dbReference type="EMBL" id="CAMAPE010000038">
    <property type="protein sequence ID" value="CAH9099953.1"/>
    <property type="molecule type" value="Genomic_DNA"/>
</dbReference>
<evidence type="ECO:0000313" key="5">
    <source>
        <dbReference type="EMBL" id="CAH9099953.1"/>
    </source>
</evidence>
<dbReference type="AlphaFoldDB" id="A0A9P0ZHQ1"/>
<proteinExistence type="inferred from homology"/>
<gene>
    <name evidence="5" type="ORF">CEURO_LOCUS14704</name>
</gene>
<reference evidence="5" key="1">
    <citation type="submission" date="2022-07" db="EMBL/GenBank/DDBJ databases">
        <authorList>
            <person name="Macas J."/>
            <person name="Novak P."/>
            <person name="Neumann P."/>
        </authorList>
    </citation>
    <scope>NUCLEOTIDE SEQUENCE</scope>
</reference>
<evidence type="ECO:0000256" key="1">
    <source>
        <dbReference type="ARBA" id="ARBA00008068"/>
    </source>
</evidence>
<name>A0A9P0ZHQ1_CUSEU</name>
<dbReference type="Pfam" id="PF23572">
    <property type="entry name" value="GH3_C"/>
    <property type="match status" value="1"/>
</dbReference>
<comment type="caution">
    <text evidence="5">The sequence shown here is derived from an EMBL/GenBank/DDBJ whole genome shotgun (WGS) entry which is preliminary data.</text>
</comment>
<accession>A0A9P0ZHQ1</accession>